<name>A0A512DAE8_9CELL</name>
<keyword evidence="1" id="KW-0804">Transcription</keyword>
<evidence type="ECO:0000256" key="1">
    <source>
        <dbReference type="HAMAP-Rule" id="MF_01483"/>
    </source>
</evidence>
<gene>
    <name evidence="2" type="primary">rbpA_1</name>
    <name evidence="1" type="synonym">rbpA</name>
    <name evidence="2" type="ORF">CAE01nite_11780</name>
</gene>
<dbReference type="GO" id="GO:0001000">
    <property type="term" value="F:bacterial-type RNA polymerase core enzyme binding"/>
    <property type="evidence" value="ECO:0007669"/>
    <property type="project" value="UniProtKB-UniRule"/>
</dbReference>
<dbReference type="InterPro" id="IPR025182">
    <property type="entry name" value="RNApol-bd_RbpA"/>
</dbReference>
<keyword evidence="3" id="KW-1185">Reference proteome</keyword>
<dbReference type="InterPro" id="IPR038638">
    <property type="entry name" value="RbpA_sf"/>
</dbReference>
<dbReference type="AlphaFoldDB" id="A0A512DAE8"/>
<dbReference type="Pfam" id="PF13397">
    <property type="entry name" value="RbpA"/>
    <property type="match status" value="1"/>
</dbReference>
<comment type="subunit">
    <text evidence="1">Forms a complex with the RNAP catalytic core and with free principal sigma factors.</text>
</comment>
<comment type="function">
    <text evidence="1">Binds to RNA polymerase (RNAP), stimulating transcription from principal, but not alternative sigma factor promoters.</text>
</comment>
<proteinExistence type="inferred from homology"/>
<dbReference type="Gene3D" id="2.20.28.270">
    <property type="entry name" value="RNA polymerase-binding protein A"/>
    <property type="match status" value="1"/>
</dbReference>
<comment type="caution">
    <text evidence="2">The sequence shown here is derived from an EMBL/GenBank/DDBJ whole genome shotgun (WGS) entry which is preliminary data.</text>
</comment>
<dbReference type="EMBL" id="BJYY01000009">
    <property type="protein sequence ID" value="GEO33453.1"/>
    <property type="molecule type" value="Genomic_DNA"/>
</dbReference>
<comment type="caution">
    <text evidence="1">Lacks conserved residue(s) required for the propagation of feature annotation.</text>
</comment>
<sequence>MANRSLRGMRIGSNSMETEEGVEFAPRVLAHYDGPNGVSVTVPFSVEAEIPLVWEIPGGGEALLRGHERPEGKVGKPPRTHWDMLLERRTIKELEVLLEERLELLRAGKLRRSA</sequence>
<accession>A0A512DAE8</accession>
<evidence type="ECO:0000313" key="2">
    <source>
        <dbReference type="EMBL" id="GEO33453.1"/>
    </source>
</evidence>
<dbReference type="GO" id="GO:0045893">
    <property type="term" value="P:positive regulation of DNA-templated transcription"/>
    <property type="evidence" value="ECO:0007669"/>
    <property type="project" value="UniProtKB-UniRule"/>
</dbReference>
<reference evidence="2 3" key="1">
    <citation type="submission" date="2019-07" db="EMBL/GenBank/DDBJ databases">
        <title>Whole genome shotgun sequence of Cellulomonas aerilata NBRC 106308.</title>
        <authorList>
            <person name="Hosoyama A."/>
            <person name="Uohara A."/>
            <person name="Ohji S."/>
            <person name="Ichikawa N."/>
        </authorList>
    </citation>
    <scope>NUCLEOTIDE SEQUENCE [LARGE SCALE GENOMIC DNA]</scope>
    <source>
        <strain evidence="2 3">NBRC 106308</strain>
    </source>
</reference>
<dbReference type="RefSeq" id="WP_146901432.1">
    <property type="nucleotide sequence ID" value="NZ_BAAARM010000002.1"/>
</dbReference>
<comment type="similarity">
    <text evidence="1">Belongs to the RNA polymerase-binding protein RbpA family.</text>
</comment>
<keyword evidence="1" id="KW-0805">Transcription regulation</keyword>
<dbReference type="Proteomes" id="UP000321181">
    <property type="component" value="Unassembled WGS sequence"/>
</dbReference>
<dbReference type="HAMAP" id="MF_01483">
    <property type="entry name" value="RbpA"/>
    <property type="match status" value="1"/>
</dbReference>
<protein>
    <recommendedName>
        <fullName evidence="1">RNA polymerase-binding protein RbpA</fullName>
    </recommendedName>
</protein>
<evidence type="ECO:0000313" key="3">
    <source>
        <dbReference type="Proteomes" id="UP000321181"/>
    </source>
</evidence>
<organism evidence="2 3">
    <name type="scientific">Cellulomonas aerilata</name>
    <dbReference type="NCBI Taxonomy" id="515326"/>
    <lineage>
        <taxon>Bacteria</taxon>
        <taxon>Bacillati</taxon>
        <taxon>Actinomycetota</taxon>
        <taxon>Actinomycetes</taxon>
        <taxon>Micrococcales</taxon>
        <taxon>Cellulomonadaceae</taxon>
        <taxon>Cellulomonas</taxon>
    </lineage>
</organism>
<dbReference type="OrthoDB" id="3618415at2"/>